<dbReference type="SUPFAM" id="SSF103481">
    <property type="entry name" value="Multidrug resistance efflux transporter EmrE"/>
    <property type="match status" value="1"/>
</dbReference>
<sequence>MRNFVDRWARNRFFLVLMLMGSYSVQSLLITASKKRVAYSTDVAVLLAELLKLAFAAVMLPPDARAAMSLSGRWLYAVPATLYTLQNRLVFEALQRISPPQYQLLNNMKLFTTSLVFRLVMQRQLRVLQWLALVLLVLGMALATAPSSETAAESPQADREVRVGVCIMLAVSWCSALAGVLNEWLIKRSPNVLEANIWLYGFGAVAAVFQLLVMDSEGMQTPFAGFTSSLYPWSVVLCNAILGQSIAFLFRYADSIVKLYAVSAAMAFTALFSSVFLEFSMGFHSAAGYLVSFLSMCLYYTPSEVLLSTDVELLAQVTAGREKDKSK</sequence>
<feature type="transmembrane region" description="Helical" evidence="5">
    <location>
        <begin position="197"/>
        <end position="213"/>
    </location>
</feature>
<evidence type="ECO:0000256" key="4">
    <source>
        <dbReference type="ARBA" id="ARBA00023136"/>
    </source>
</evidence>
<dbReference type="GO" id="GO:0015165">
    <property type="term" value="F:pyrimidine nucleotide-sugar transmembrane transporter activity"/>
    <property type="evidence" value="ECO:0007669"/>
    <property type="project" value="InterPro"/>
</dbReference>
<evidence type="ECO:0000256" key="3">
    <source>
        <dbReference type="ARBA" id="ARBA00022989"/>
    </source>
</evidence>
<accession>A0A812SQR2</accession>
<keyword evidence="7" id="KW-1185">Reference proteome</keyword>
<keyword evidence="3 5" id="KW-1133">Transmembrane helix</keyword>
<protein>
    <submittedName>
        <fullName evidence="6">CSTLP1 protein</fullName>
    </submittedName>
</protein>
<keyword evidence="4 5" id="KW-0472">Membrane</keyword>
<feature type="transmembrane region" description="Helical" evidence="5">
    <location>
        <begin position="283"/>
        <end position="301"/>
    </location>
</feature>
<proteinExistence type="predicted"/>
<feature type="transmembrane region" description="Helical" evidence="5">
    <location>
        <begin position="38"/>
        <end position="60"/>
    </location>
</feature>
<reference evidence="6" key="1">
    <citation type="submission" date="2021-02" db="EMBL/GenBank/DDBJ databases">
        <authorList>
            <person name="Dougan E. K."/>
            <person name="Rhodes N."/>
            <person name="Thang M."/>
            <person name="Chan C."/>
        </authorList>
    </citation>
    <scope>NUCLEOTIDE SEQUENCE</scope>
</reference>
<feature type="transmembrane region" description="Helical" evidence="5">
    <location>
        <begin position="259"/>
        <end position="277"/>
    </location>
</feature>
<name>A0A812SQR2_SYMPI</name>
<keyword evidence="2 5" id="KW-0812">Transmembrane</keyword>
<comment type="subcellular location">
    <subcellularLocation>
        <location evidence="1">Membrane</location>
        <topology evidence="1">Multi-pass membrane protein</topology>
    </subcellularLocation>
</comment>
<dbReference type="InterPro" id="IPR037185">
    <property type="entry name" value="EmrE-like"/>
</dbReference>
<evidence type="ECO:0000256" key="5">
    <source>
        <dbReference type="SAM" id="Phobius"/>
    </source>
</evidence>
<evidence type="ECO:0000256" key="2">
    <source>
        <dbReference type="ARBA" id="ARBA00022692"/>
    </source>
</evidence>
<dbReference type="InterPro" id="IPR007271">
    <property type="entry name" value="Nuc_sug_transpt"/>
</dbReference>
<dbReference type="PANTHER" id="PTHR10231">
    <property type="entry name" value="NUCLEOTIDE-SUGAR TRANSMEMBRANE TRANSPORTER"/>
    <property type="match status" value="1"/>
</dbReference>
<dbReference type="Proteomes" id="UP000649617">
    <property type="component" value="Unassembled WGS sequence"/>
</dbReference>
<dbReference type="OrthoDB" id="408493at2759"/>
<dbReference type="NCBIfam" id="TIGR00803">
    <property type="entry name" value="nst"/>
    <property type="match status" value="1"/>
</dbReference>
<gene>
    <name evidence="6" type="primary">CSTLP1</name>
    <name evidence="6" type="ORF">SPIL2461_LOCUS12545</name>
</gene>
<feature type="transmembrane region" description="Helical" evidence="5">
    <location>
        <begin position="161"/>
        <end position="185"/>
    </location>
</feature>
<dbReference type="Pfam" id="PF04142">
    <property type="entry name" value="Nuc_sug_transp"/>
    <property type="match status" value="1"/>
</dbReference>
<dbReference type="EMBL" id="CAJNIZ010025936">
    <property type="protein sequence ID" value="CAE7488041.1"/>
    <property type="molecule type" value="Genomic_DNA"/>
</dbReference>
<evidence type="ECO:0000313" key="7">
    <source>
        <dbReference type="Proteomes" id="UP000649617"/>
    </source>
</evidence>
<evidence type="ECO:0000256" key="1">
    <source>
        <dbReference type="ARBA" id="ARBA00004141"/>
    </source>
</evidence>
<feature type="transmembrane region" description="Helical" evidence="5">
    <location>
        <begin position="12"/>
        <end position="32"/>
    </location>
</feature>
<feature type="transmembrane region" description="Helical" evidence="5">
    <location>
        <begin position="233"/>
        <end position="252"/>
    </location>
</feature>
<evidence type="ECO:0000313" key="6">
    <source>
        <dbReference type="EMBL" id="CAE7488041.1"/>
    </source>
</evidence>
<organism evidence="6 7">
    <name type="scientific">Symbiodinium pilosum</name>
    <name type="common">Dinoflagellate</name>
    <dbReference type="NCBI Taxonomy" id="2952"/>
    <lineage>
        <taxon>Eukaryota</taxon>
        <taxon>Sar</taxon>
        <taxon>Alveolata</taxon>
        <taxon>Dinophyceae</taxon>
        <taxon>Suessiales</taxon>
        <taxon>Symbiodiniaceae</taxon>
        <taxon>Symbiodinium</taxon>
    </lineage>
</organism>
<comment type="caution">
    <text evidence="6">The sequence shown here is derived from an EMBL/GenBank/DDBJ whole genome shotgun (WGS) entry which is preliminary data.</text>
</comment>
<dbReference type="AlphaFoldDB" id="A0A812SQR2"/>
<dbReference type="GO" id="GO:0000139">
    <property type="term" value="C:Golgi membrane"/>
    <property type="evidence" value="ECO:0007669"/>
    <property type="project" value="InterPro"/>
</dbReference>
<feature type="transmembrane region" description="Helical" evidence="5">
    <location>
        <begin position="127"/>
        <end position="146"/>
    </location>
</feature>